<dbReference type="GO" id="GO:0030488">
    <property type="term" value="P:tRNA methylation"/>
    <property type="evidence" value="ECO:0007669"/>
    <property type="project" value="TreeGrafter"/>
</dbReference>
<comment type="caution">
    <text evidence="2">The sequence shown here is derived from an EMBL/GenBank/DDBJ whole genome shotgun (WGS) entry which is preliminary data.</text>
</comment>
<evidence type="ECO:0000313" key="2">
    <source>
        <dbReference type="EMBL" id="MDI1230546.1"/>
    </source>
</evidence>
<keyword evidence="3" id="KW-1185">Reference proteome</keyword>
<name>A0AA43TJS6_9GAMM</name>
<dbReference type="Proteomes" id="UP001160519">
    <property type="component" value="Unassembled WGS sequence"/>
</dbReference>
<gene>
    <name evidence="2" type="ORF">PSU93_05280</name>
</gene>
<dbReference type="Gene3D" id="3.40.50.300">
    <property type="entry name" value="P-loop containing nucleotide triphosphate hydrolases"/>
    <property type="match status" value="1"/>
</dbReference>
<dbReference type="GO" id="GO:0005525">
    <property type="term" value="F:GTP binding"/>
    <property type="evidence" value="ECO:0007669"/>
    <property type="project" value="InterPro"/>
</dbReference>
<dbReference type="EMBL" id="JAQSDF010000010">
    <property type="protein sequence ID" value="MDI1230546.1"/>
    <property type="molecule type" value="Genomic_DNA"/>
</dbReference>
<proteinExistence type="predicted"/>
<dbReference type="InterPro" id="IPR006073">
    <property type="entry name" value="GTP-bd"/>
</dbReference>
<dbReference type="PANTHER" id="PTHR42714">
    <property type="entry name" value="TRNA MODIFICATION GTPASE GTPBP3"/>
    <property type="match status" value="1"/>
</dbReference>
<reference evidence="2" key="1">
    <citation type="submission" date="2023-01" db="EMBL/GenBank/DDBJ databases">
        <title>Biogeochemical cycle of methane in antarctic sediments.</title>
        <authorList>
            <person name="Roldan D.M."/>
            <person name="Menes R.J."/>
        </authorList>
    </citation>
    <scope>NUCLEOTIDE SEQUENCE [LARGE SCALE GENOMIC DNA]</scope>
    <source>
        <strain evidence="2">K-2018 MAG008</strain>
    </source>
</reference>
<dbReference type="PANTHER" id="PTHR42714:SF2">
    <property type="entry name" value="TRNA MODIFICATION GTPASE GTPBP3, MITOCHONDRIAL"/>
    <property type="match status" value="1"/>
</dbReference>
<accession>A0AA43TJS6</accession>
<dbReference type="SUPFAM" id="SSF52540">
    <property type="entry name" value="P-loop containing nucleoside triphosphate hydrolases"/>
    <property type="match status" value="1"/>
</dbReference>
<protein>
    <submittedName>
        <fullName evidence="2">50S ribosome-binding GTPase</fullName>
    </submittedName>
</protein>
<dbReference type="InterPro" id="IPR027417">
    <property type="entry name" value="P-loop_NTPase"/>
</dbReference>
<dbReference type="Pfam" id="PF01926">
    <property type="entry name" value="MMR_HSR1"/>
    <property type="match status" value="1"/>
</dbReference>
<organism evidence="2 3">
    <name type="scientific">Candidatus Methylobacter titanis</name>
    <dbReference type="NCBI Taxonomy" id="3053457"/>
    <lineage>
        <taxon>Bacteria</taxon>
        <taxon>Pseudomonadati</taxon>
        <taxon>Pseudomonadota</taxon>
        <taxon>Gammaproteobacteria</taxon>
        <taxon>Methylococcales</taxon>
        <taxon>Methylococcaceae</taxon>
        <taxon>Methylobacter</taxon>
    </lineage>
</organism>
<sequence length="582" mass="65712">MLEFIQLLKQRYQAVLAQQGNEAVKASYQQRIDQLILAEAFIRKGQLIDAAPQPLLHMAVVGPTQAGKSSLANVLLNSHAAGVSPLAGYTIHPQGFCNGVSVADCTGLQHYFGRFQQLQQTQLSKDRHDCYSLTQNTTDSKFLPHGVLWDTPDFDSIDSATYREGVIRAIALADMVILVISKEKYADQSVWDIMAAVEALHQPTVICLNKLVEGSESIIIQSLKEKWQRARADEFPEVVSLYYQKPGGLPVWPESRQQLLKQLANKVSLTKHARFEQELLKRHWQSWLEPIFAEHQALTDWTELVDLIIKQAMESYQRDYLSHPHHYETFQLAITELLHLMEIPGLARILSGTRQILTWPARQIMKLGRKRGHIADSSYEIALLNQIAEHTLIQLADKLLDKAEQGHQGQQSQWWRQLNSVLRNQRQDALQDFAQATKIYHLSFQQDVESAAHQLYGKLQQQPMVLNGLRATRATADAAVIALTLQMGGIGLHDLVIAPAMVTLTSLLAESAVGGYMHKVEAELKQNQFNAVKQTLFIDSLRNKLLQLPEQLSISTHFNISPDQLRAAELQLTEKRHGLRLL</sequence>
<feature type="domain" description="G" evidence="1">
    <location>
        <begin position="58"/>
        <end position="210"/>
    </location>
</feature>
<dbReference type="GO" id="GO:0002098">
    <property type="term" value="P:tRNA wobble uridine modification"/>
    <property type="evidence" value="ECO:0007669"/>
    <property type="project" value="TreeGrafter"/>
</dbReference>
<dbReference type="CDD" id="cd00882">
    <property type="entry name" value="Ras_like_GTPase"/>
    <property type="match status" value="1"/>
</dbReference>
<dbReference type="AlphaFoldDB" id="A0AA43TJS6"/>
<evidence type="ECO:0000259" key="1">
    <source>
        <dbReference type="Pfam" id="PF01926"/>
    </source>
</evidence>
<evidence type="ECO:0000313" key="3">
    <source>
        <dbReference type="Proteomes" id="UP001160519"/>
    </source>
</evidence>
<dbReference type="GO" id="GO:0005737">
    <property type="term" value="C:cytoplasm"/>
    <property type="evidence" value="ECO:0007669"/>
    <property type="project" value="TreeGrafter"/>
</dbReference>